<accession>A0A1V9VDN8</accession>
<keyword evidence="2" id="KW-0645">Protease</keyword>
<feature type="domain" description="NlpC/P60" evidence="7">
    <location>
        <begin position="70"/>
        <end position="176"/>
    </location>
</feature>
<sequence>MKIRASLLTIVLFSFIFSGCATTSTSQNNLSTPDNKYSYDGKLSQEQKHLKNHNFIDDITYSKYMSKRDMNINNELFSFYNEWKGTKYRMGGYTKKGIDCSGFVQKAILEKFDLKLPRDSRSQSLVGTTIKGKTKHVGIYIDNGQFMHASTKIGVTISKMDDDYFRNRYWKATRVLK</sequence>
<comment type="similarity">
    <text evidence="1">Belongs to the peptidase C40 family.</text>
</comment>
<dbReference type="InterPro" id="IPR052062">
    <property type="entry name" value="Murein_DD/LD_carboxypeptidase"/>
</dbReference>
<feature type="signal peptide" evidence="6">
    <location>
        <begin position="1"/>
        <end position="23"/>
    </location>
</feature>
<keyword evidence="4" id="KW-0378">Hydrolase</keyword>
<dbReference type="Pfam" id="PF00877">
    <property type="entry name" value="NLPC_P60"/>
    <property type="match status" value="1"/>
</dbReference>
<dbReference type="GO" id="GO:0008234">
    <property type="term" value="F:cysteine-type peptidase activity"/>
    <property type="evidence" value="ECO:0007669"/>
    <property type="project" value="UniProtKB-KW"/>
</dbReference>
<evidence type="ECO:0000256" key="4">
    <source>
        <dbReference type="ARBA" id="ARBA00022801"/>
    </source>
</evidence>
<dbReference type="SUPFAM" id="SSF54001">
    <property type="entry name" value="Cysteine proteinases"/>
    <property type="match status" value="1"/>
</dbReference>
<dbReference type="InterPro" id="IPR038765">
    <property type="entry name" value="Papain-like_cys_pep_sf"/>
</dbReference>
<feature type="chain" id="PRO_5012777145" description="NlpC/P60 domain-containing protein" evidence="6">
    <location>
        <begin position="24"/>
        <end position="177"/>
    </location>
</feature>
<dbReference type="PROSITE" id="PS51257">
    <property type="entry name" value="PROKAR_LIPOPROTEIN"/>
    <property type="match status" value="1"/>
</dbReference>
<evidence type="ECO:0000313" key="9">
    <source>
        <dbReference type="Proteomes" id="UP000192599"/>
    </source>
</evidence>
<evidence type="ECO:0000259" key="7">
    <source>
        <dbReference type="PROSITE" id="PS51935"/>
    </source>
</evidence>
<dbReference type="PROSITE" id="PS51935">
    <property type="entry name" value="NLPC_P60"/>
    <property type="match status" value="1"/>
</dbReference>
<dbReference type="Proteomes" id="UP000192599">
    <property type="component" value="Unassembled WGS sequence"/>
</dbReference>
<dbReference type="PANTHER" id="PTHR47360:SF1">
    <property type="entry name" value="ENDOPEPTIDASE NLPC-RELATED"/>
    <property type="match status" value="1"/>
</dbReference>
<dbReference type="InterPro" id="IPR000064">
    <property type="entry name" value="NLP_P60_dom"/>
</dbReference>
<keyword evidence="5" id="KW-0788">Thiol protease</keyword>
<evidence type="ECO:0000256" key="1">
    <source>
        <dbReference type="ARBA" id="ARBA00007074"/>
    </source>
</evidence>
<reference evidence="8 9" key="1">
    <citation type="submission" date="2017-04" db="EMBL/GenBank/DDBJ databases">
        <title>Accumulation and expression of multiple antibiotic resistance genes in Arcobacter cryaerophilus that thrives in sewage.</title>
        <authorList>
            <person name="Millar J.A."/>
            <person name="Raghavan R."/>
        </authorList>
    </citation>
    <scope>NUCLEOTIDE SEQUENCE [LARGE SCALE GENOMIC DNA]</scope>
    <source>
        <strain evidence="8 9">AZT-1</strain>
    </source>
</reference>
<evidence type="ECO:0000256" key="6">
    <source>
        <dbReference type="SAM" id="SignalP"/>
    </source>
</evidence>
<evidence type="ECO:0000256" key="5">
    <source>
        <dbReference type="ARBA" id="ARBA00022807"/>
    </source>
</evidence>
<dbReference type="GO" id="GO:0006508">
    <property type="term" value="P:proteolysis"/>
    <property type="evidence" value="ECO:0007669"/>
    <property type="project" value="UniProtKB-KW"/>
</dbReference>
<evidence type="ECO:0000256" key="2">
    <source>
        <dbReference type="ARBA" id="ARBA00022670"/>
    </source>
</evidence>
<dbReference type="EMBL" id="LNTC01000014">
    <property type="protein sequence ID" value="OQR42019.1"/>
    <property type="molecule type" value="Genomic_DNA"/>
</dbReference>
<dbReference type="PANTHER" id="PTHR47360">
    <property type="entry name" value="MUREIN DD-ENDOPEPTIDASE MEPS/MUREIN LD-CARBOXYPEPTIDASE"/>
    <property type="match status" value="1"/>
</dbReference>
<organism evidence="8 9">
    <name type="scientific">Aliarcobacter cryaerophilus</name>
    <dbReference type="NCBI Taxonomy" id="28198"/>
    <lineage>
        <taxon>Bacteria</taxon>
        <taxon>Pseudomonadati</taxon>
        <taxon>Campylobacterota</taxon>
        <taxon>Epsilonproteobacteria</taxon>
        <taxon>Campylobacterales</taxon>
        <taxon>Arcobacteraceae</taxon>
        <taxon>Aliarcobacter</taxon>
    </lineage>
</organism>
<dbReference type="Gene3D" id="3.90.1720.10">
    <property type="entry name" value="endopeptidase domain like (from Nostoc punctiforme)"/>
    <property type="match status" value="2"/>
</dbReference>
<proteinExistence type="inferred from homology"/>
<gene>
    <name evidence="8" type="ORF">AS859_02140</name>
</gene>
<name>A0A1V9VDN8_9BACT</name>
<comment type="caution">
    <text evidence="8">The sequence shown here is derived from an EMBL/GenBank/DDBJ whole genome shotgun (WGS) entry which is preliminary data.</text>
</comment>
<dbReference type="AlphaFoldDB" id="A0A1V9VDN8"/>
<evidence type="ECO:0000256" key="3">
    <source>
        <dbReference type="ARBA" id="ARBA00022729"/>
    </source>
</evidence>
<evidence type="ECO:0000313" key="8">
    <source>
        <dbReference type="EMBL" id="OQR42019.1"/>
    </source>
</evidence>
<protein>
    <recommendedName>
        <fullName evidence="7">NlpC/P60 domain-containing protein</fullName>
    </recommendedName>
</protein>
<keyword evidence="3 6" id="KW-0732">Signal</keyword>